<dbReference type="OMA" id="CIRLANM"/>
<evidence type="ECO:0000256" key="6">
    <source>
        <dbReference type="PROSITE-ProRule" id="PRU00176"/>
    </source>
</evidence>
<dbReference type="KEGG" id="ehx:EMIHUDRAFT_231170"/>
<dbReference type="InterPro" id="IPR000504">
    <property type="entry name" value="RRM_dom"/>
</dbReference>
<dbReference type="SUPFAM" id="SSF54928">
    <property type="entry name" value="RNA-binding domain, RBD"/>
    <property type="match status" value="2"/>
</dbReference>
<dbReference type="CDD" id="cd12285">
    <property type="entry name" value="RRM3_RBM39_like"/>
    <property type="match status" value="1"/>
</dbReference>
<dbReference type="STRING" id="2903.R1F972"/>
<keyword evidence="3" id="KW-0677">Repeat</keyword>
<accession>A0A0D3K846</accession>
<evidence type="ECO:0000256" key="4">
    <source>
        <dbReference type="ARBA" id="ARBA00022884"/>
    </source>
</evidence>
<dbReference type="PANTHER" id="PTHR48036">
    <property type="entry name" value="SPLICING FACTOR (PAD-1), PUTATIVE (AFU_ORTHOLOGUE AFUA_1G15810)-RELATED"/>
    <property type="match status" value="1"/>
</dbReference>
<evidence type="ECO:0000256" key="1">
    <source>
        <dbReference type="ARBA" id="ARBA00007747"/>
    </source>
</evidence>
<reference evidence="8" key="2">
    <citation type="submission" date="2024-10" db="UniProtKB">
        <authorList>
            <consortium name="EnsemblProtists"/>
        </authorList>
    </citation>
    <scope>IDENTIFICATION</scope>
</reference>
<dbReference type="GO" id="GO:0003723">
    <property type="term" value="F:RNA binding"/>
    <property type="evidence" value="ECO:0007669"/>
    <property type="project" value="UniProtKB-UniRule"/>
</dbReference>
<evidence type="ECO:0000313" key="9">
    <source>
        <dbReference type="Proteomes" id="UP000013827"/>
    </source>
</evidence>
<name>A0A0D3K846_EMIH1</name>
<comment type="similarity">
    <text evidence="1">Belongs to the HTATSF1 family.</text>
</comment>
<organism evidence="8 9">
    <name type="scientific">Emiliania huxleyi (strain CCMP1516)</name>
    <dbReference type="NCBI Taxonomy" id="280463"/>
    <lineage>
        <taxon>Eukaryota</taxon>
        <taxon>Haptista</taxon>
        <taxon>Haptophyta</taxon>
        <taxon>Prymnesiophyceae</taxon>
        <taxon>Isochrysidales</taxon>
        <taxon>Noelaerhabdaceae</taxon>
        <taxon>Emiliania</taxon>
    </lineage>
</organism>
<dbReference type="FunFam" id="3.30.70.330:FF:000105">
    <property type="entry name" value="HIV Tat-specific factor 1 homolog"/>
    <property type="match status" value="1"/>
</dbReference>
<dbReference type="Gene3D" id="3.30.70.330">
    <property type="match status" value="3"/>
</dbReference>
<dbReference type="PROSITE" id="PS50102">
    <property type="entry name" value="RRM"/>
    <property type="match status" value="2"/>
</dbReference>
<dbReference type="HOGENOM" id="CLU_991900_0_0_1"/>
<protein>
    <recommendedName>
        <fullName evidence="7">RRM domain-containing protein</fullName>
    </recommendedName>
</protein>
<feature type="domain" description="RRM" evidence="7">
    <location>
        <begin position="186"/>
        <end position="272"/>
    </location>
</feature>
<dbReference type="RefSeq" id="XP_005784360.1">
    <property type="nucleotide sequence ID" value="XM_005784303.1"/>
</dbReference>
<dbReference type="PaxDb" id="2903-EOD31931"/>
<dbReference type="EnsemblProtists" id="EOD31931">
    <property type="protein sequence ID" value="EOD31931"/>
    <property type="gene ID" value="EMIHUDRAFT_231170"/>
</dbReference>
<reference evidence="9" key="1">
    <citation type="journal article" date="2013" name="Nature">
        <title>Pan genome of the phytoplankton Emiliania underpins its global distribution.</title>
        <authorList>
            <person name="Read B.A."/>
            <person name="Kegel J."/>
            <person name="Klute M.J."/>
            <person name="Kuo A."/>
            <person name="Lefebvre S.C."/>
            <person name="Maumus F."/>
            <person name="Mayer C."/>
            <person name="Miller J."/>
            <person name="Monier A."/>
            <person name="Salamov A."/>
            <person name="Young J."/>
            <person name="Aguilar M."/>
            <person name="Claverie J.M."/>
            <person name="Frickenhaus S."/>
            <person name="Gonzalez K."/>
            <person name="Herman E.K."/>
            <person name="Lin Y.C."/>
            <person name="Napier J."/>
            <person name="Ogata H."/>
            <person name="Sarno A.F."/>
            <person name="Shmutz J."/>
            <person name="Schroeder D."/>
            <person name="de Vargas C."/>
            <person name="Verret F."/>
            <person name="von Dassow P."/>
            <person name="Valentin K."/>
            <person name="Van de Peer Y."/>
            <person name="Wheeler G."/>
            <person name="Dacks J.B."/>
            <person name="Delwiche C.F."/>
            <person name="Dyhrman S.T."/>
            <person name="Glockner G."/>
            <person name="John U."/>
            <person name="Richards T."/>
            <person name="Worden A.Z."/>
            <person name="Zhang X."/>
            <person name="Grigoriev I.V."/>
            <person name="Allen A.E."/>
            <person name="Bidle K."/>
            <person name="Borodovsky M."/>
            <person name="Bowler C."/>
            <person name="Brownlee C."/>
            <person name="Cock J.M."/>
            <person name="Elias M."/>
            <person name="Gladyshev V.N."/>
            <person name="Groth M."/>
            <person name="Guda C."/>
            <person name="Hadaegh A."/>
            <person name="Iglesias-Rodriguez M.D."/>
            <person name="Jenkins J."/>
            <person name="Jones B.M."/>
            <person name="Lawson T."/>
            <person name="Leese F."/>
            <person name="Lindquist E."/>
            <person name="Lobanov A."/>
            <person name="Lomsadze A."/>
            <person name="Malik S.B."/>
            <person name="Marsh M.E."/>
            <person name="Mackinder L."/>
            <person name="Mock T."/>
            <person name="Mueller-Roeber B."/>
            <person name="Pagarete A."/>
            <person name="Parker M."/>
            <person name="Probert I."/>
            <person name="Quesneville H."/>
            <person name="Raines C."/>
            <person name="Rensing S.A."/>
            <person name="Riano-Pachon D.M."/>
            <person name="Richier S."/>
            <person name="Rokitta S."/>
            <person name="Shiraiwa Y."/>
            <person name="Soanes D.M."/>
            <person name="van der Giezen M."/>
            <person name="Wahlund T.M."/>
            <person name="Williams B."/>
            <person name="Wilson W."/>
            <person name="Wolfe G."/>
            <person name="Wurch L.L."/>
        </authorList>
    </citation>
    <scope>NUCLEOTIDE SEQUENCE</scope>
</reference>
<dbReference type="GeneID" id="17277206"/>
<dbReference type="eggNOG" id="KOG0147">
    <property type="taxonomic scope" value="Eukaryota"/>
</dbReference>
<sequence length="281" mass="29937">MREREEAMRDDLTVLVQRIHPKADDFEIFEFFSQAGKVRDIRLIRDQRSGKSKGVGYVEYGDVESVMRALALNGIAFKGQPLLAAKNVAAASAMMGGGEPAAPEEPRKLMVSDLHPHIAADDLKEVFSPFGELTSVEMQPNAGGAEGALGAACPSQVARVGAGVEDNIGAERAALLARIGSAAPSPYVLLKNMFDPAGKDETSDPDFFGDLREDIMEECGKFGKVEAAKVDRASQGHVLLQFDSTGSATKAASSMHSRWFAGKQITAEFTDEAAFASAPSA</sequence>
<dbReference type="SMART" id="SM00360">
    <property type="entry name" value="RRM"/>
    <property type="match status" value="3"/>
</dbReference>
<dbReference type="Proteomes" id="UP000013827">
    <property type="component" value="Unassembled WGS sequence"/>
</dbReference>
<dbReference type="Pfam" id="PF00076">
    <property type="entry name" value="RRM_1"/>
    <property type="match status" value="2"/>
</dbReference>
<evidence type="ECO:0000256" key="3">
    <source>
        <dbReference type="ARBA" id="ARBA00022737"/>
    </source>
</evidence>
<evidence type="ECO:0000256" key="5">
    <source>
        <dbReference type="ARBA" id="ARBA00023187"/>
    </source>
</evidence>
<dbReference type="InterPro" id="IPR035979">
    <property type="entry name" value="RBD_domain_sf"/>
</dbReference>
<dbReference type="GO" id="GO:0000398">
    <property type="term" value="P:mRNA splicing, via spliceosome"/>
    <property type="evidence" value="ECO:0007669"/>
    <property type="project" value="UniProtKB-ARBA"/>
</dbReference>
<evidence type="ECO:0000256" key="2">
    <source>
        <dbReference type="ARBA" id="ARBA00022664"/>
    </source>
</evidence>
<dbReference type="AlphaFoldDB" id="A0A0D3K846"/>
<keyword evidence="9" id="KW-1185">Reference proteome</keyword>
<keyword evidence="4 6" id="KW-0694">RNA-binding</keyword>
<proteinExistence type="inferred from homology"/>
<dbReference type="InterPro" id="IPR006509">
    <property type="entry name" value="RBM39_SF"/>
</dbReference>
<dbReference type="InterPro" id="IPR012677">
    <property type="entry name" value="Nucleotide-bd_a/b_plait_sf"/>
</dbReference>
<feature type="domain" description="RRM" evidence="7">
    <location>
        <begin position="12"/>
        <end position="89"/>
    </location>
</feature>
<evidence type="ECO:0000259" key="7">
    <source>
        <dbReference type="PROSITE" id="PS50102"/>
    </source>
</evidence>
<dbReference type="GO" id="GO:0005684">
    <property type="term" value="C:U2-type spliceosomal complex"/>
    <property type="evidence" value="ECO:0007669"/>
    <property type="project" value="UniProtKB-ARBA"/>
</dbReference>
<keyword evidence="2" id="KW-0507">mRNA processing</keyword>
<evidence type="ECO:0000313" key="8">
    <source>
        <dbReference type="EnsemblProtists" id="EOD31931"/>
    </source>
</evidence>
<keyword evidence="5" id="KW-0508">mRNA splicing</keyword>